<dbReference type="PROSITE" id="PS01124">
    <property type="entry name" value="HTH_ARAC_FAMILY_2"/>
    <property type="match status" value="1"/>
</dbReference>
<dbReference type="SUPFAM" id="SSF46689">
    <property type="entry name" value="Homeodomain-like"/>
    <property type="match status" value="1"/>
</dbReference>
<evidence type="ECO:0000256" key="2">
    <source>
        <dbReference type="ARBA" id="ARBA00022490"/>
    </source>
</evidence>
<evidence type="ECO:0000259" key="10">
    <source>
        <dbReference type="PROSITE" id="PS50110"/>
    </source>
</evidence>
<evidence type="ECO:0000256" key="6">
    <source>
        <dbReference type="ARBA" id="ARBA00023125"/>
    </source>
</evidence>
<evidence type="ECO:0000313" key="11">
    <source>
        <dbReference type="EMBL" id="OMD19025.1"/>
    </source>
</evidence>
<evidence type="ECO:0000256" key="8">
    <source>
        <dbReference type="PROSITE-ProRule" id="PRU00169"/>
    </source>
</evidence>
<keyword evidence="4" id="KW-0902">Two-component regulatory system</keyword>
<keyword evidence="12" id="KW-1185">Reference proteome</keyword>
<dbReference type="InterPro" id="IPR001789">
    <property type="entry name" value="Sig_transdc_resp-reg_receiver"/>
</dbReference>
<evidence type="ECO:0000313" key="12">
    <source>
        <dbReference type="Proteomes" id="UP000187158"/>
    </source>
</evidence>
<comment type="subcellular location">
    <subcellularLocation>
        <location evidence="1">Cytoplasm</location>
    </subcellularLocation>
</comment>
<keyword evidence="7" id="KW-0804">Transcription</keyword>
<proteinExistence type="predicted"/>
<organism evidence="11 12">
    <name type="scientific">Paenibacillus odorifer</name>
    <dbReference type="NCBI Taxonomy" id="189426"/>
    <lineage>
        <taxon>Bacteria</taxon>
        <taxon>Bacillati</taxon>
        <taxon>Bacillota</taxon>
        <taxon>Bacilli</taxon>
        <taxon>Bacillales</taxon>
        <taxon>Paenibacillaceae</taxon>
        <taxon>Paenibacillus</taxon>
    </lineage>
</organism>
<evidence type="ECO:0000256" key="1">
    <source>
        <dbReference type="ARBA" id="ARBA00004496"/>
    </source>
</evidence>
<dbReference type="Pfam" id="PF00072">
    <property type="entry name" value="Response_reg"/>
    <property type="match status" value="1"/>
</dbReference>
<dbReference type="EMBL" id="MPVP01000247">
    <property type="protein sequence ID" value="OMD19025.1"/>
    <property type="molecule type" value="Genomic_DNA"/>
</dbReference>
<evidence type="ECO:0000259" key="9">
    <source>
        <dbReference type="PROSITE" id="PS01124"/>
    </source>
</evidence>
<dbReference type="SMART" id="SM00448">
    <property type="entry name" value="REC"/>
    <property type="match status" value="1"/>
</dbReference>
<evidence type="ECO:0000256" key="7">
    <source>
        <dbReference type="ARBA" id="ARBA00023163"/>
    </source>
</evidence>
<dbReference type="RefSeq" id="WP_076220118.1">
    <property type="nucleotide sequence ID" value="NZ_MPVM01000003.1"/>
</dbReference>
<keyword evidence="5" id="KW-0805">Transcription regulation</keyword>
<dbReference type="InterPro" id="IPR018060">
    <property type="entry name" value="HTH_AraC"/>
</dbReference>
<dbReference type="GO" id="GO:0003677">
    <property type="term" value="F:DNA binding"/>
    <property type="evidence" value="ECO:0007669"/>
    <property type="project" value="UniProtKB-KW"/>
</dbReference>
<sequence length="516" mass="59613">MQKVLLVDDEFIILDGISSVMNWEALGTELIGTAQNGLEALELIKQAIPDIIITDIRMPGMDGLELVATVTALHPETSFIMLTGFSEFDYAKMAMQYGVKHYLLKPCSEESLNEALSEVVQKREERQYEENFILSIKYGLERVLPHAKEQFLKELVTNKTYGVEEWKYFGELFGLNFQSQRVRLLLVEIEGEHEYEHLFAVSNIAGDIFQHHILSSTVGRRVLLLMEDDLSEAALFEKIDSIRATFMKYYHIDLTAALSEPGELTQVRRLFTQTIECLSHRFYLGEGSLITEKDISIPEDEEGLELQLDLEHLVMLIKAGHWADAECELLSLLHQLLNFRYDIAKTKSYLIQIFMEIIRLSDQNKMQTYIDKLPRMMEISTLQSFQQFVMSIAEEITLDRYSRNRSKQSQMVAEVKRIVDRRYCEETLTLQTVAQKIYMNPDYVSKMFKKETGEKFTNYVMKYRMQKALEIIEGCAHFTIGPLAEEVGFGDNVSYFSKAFKKFTGFSPSEYKKTAP</sequence>
<keyword evidence="6 11" id="KW-0238">DNA-binding</keyword>
<dbReference type="Gene3D" id="1.10.10.60">
    <property type="entry name" value="Homeodomain-like"/>
    <property type="match status" value="2"/>
</dbReference>
<evidence type="ECO:0000256" key="5">
    <source>
        <dbReference type="ARBA" id="ARBA00023015"/>
    </source>
</evidence>
<dbReference type="InterPro" id="IPR011006">
    <property type="entry name" value="CheY-like_superfamily"/>
</dbReference>
<dbReference type="SUPFAM" id="SSF52172">
    <property type="entry name" value="CheY-like"/>
    <property type="match status" value="1"/>
</dbReference>
<dbReference type="CDD" id="cd17536">
    <property type="entry name" value="REC_YesN-like"/>
    <property type="match status" value="1"/>
</dbReference>
<evidence type="ECO:0000256" key="4">
    <source>
        <dbReference type="ARBA" id="ARBA00023012"/>
    </source>
</evidence>
<dbReference type="Pfam" id="PF12833">
    <property type="entry name" value="HTH_18"/>
    <property type="match status" value="1"/>
</dbReference>
<evidence type="ECO:0000256" key="3">
    <source>
        <dbReference type="ARBA" id="ARBA00022553"/>
    </source>
</evidence>
<feature type="domain" description="HTH araC/xylS-type" evidence="9">
    <location>
        <begin position="413"/>
        <end position="514"/>
    </location>
</feature>
<keyword evidence="2" id="KW-0963">Cytoplasm</keyword>
<accession>A0ABX3GGN7</accession>
<dbReference type="InterPro" id="IPR051552">
    <property type="entry name" value="HptR"/>
</dbReference>
<comment type="caution">
    <text evidence="11">The sequence shown here is derived from an EMBL/GenBank/DDBJ whole genome shotgun (WGS) entry which is preliminary data.</text>
</comment>
<feature type="modified residue" description="4-aspartylphosphate" evidence="8">
    <location>
        <position position="55"/>
    </location>
</feature>
<dbReference type="PANTHER" id="PTHR42713:SF3">
    <property type="entry name" value="TRANSCRIPTIONAL REGULATORY PROTEIN HPTR"/>
    <property type="match status" value="1"/>
</dbReference>
<dbReference type="PANTHER" id="PTHR42713">
    <property type="entry name" value="HISTIDINE KINASE-RELATED"/>
    <property type="match status" value="1"/>
</dbReference>
<dbReference type="Proteomes" id="UP000187158">
    <property type="component" value="Unassembled WGS sequence"/>
</dbReference>
<protein>
    <submittedName>
        <fullName evidence="11">DNA-binding response regulator</fullName>
    </submittedName>
</protein>
<gene>
    <name evidence="11" type="ORF">BSO21_25840</name>
</gene>
<dbReference type="PROSITE" id="PS50110">
    <property type="entry name" value="RESPONSE_REGULATORY"/>
    <property type="match status" value="1"/>
</dbReference>
<dbReference type="Gene3D" id="3.40.50.2300">
    <property type="match status" value="1"/>
</dbReference>
<name>A0ABX3GGN7_9BACL</name>
<feature type="domain" description="Response regulatory" evidence="10">
    <location>
        <begin position="3"/>
        <end position="120"/>
    </location>
</feature>
<dbReference type="SMART" id="SM00342">
    <property type="entry name" value="HTH_ARAC"/>
    <property type="match status" value="1"/>
</dbReference>
<reference evidence="11 12" key="1">
    <citation type="submission" date="2016-11" db="EMBL/GenBank/DDBJ databases">
        <title>Paenibacillus species isolates.</title>
        <authorList>
            <person name="Beno S.M."/>
        </authorList>
    </citation>
    <scope>NUCLEOTIDE SEQUENCE [LARGE SCALE GENOMIC DNA]</scope>
    <source>
        <strain evidence="11 12">FSL H7-0433</strain>
    </source>
</reference>
<dbReference type="InterPro" id="IPR009057">
    <property type="entry name" value="Homeodomain-like_sf"/>
</dbReference>
<keyword evidence="3 8" id="KW-0597">Phosphoprotein</keyword>